<keyword evidence="2" id="KW-1185">Reference proteome</keyword>
<dbReference type="Proteomes" id="UP000539313">
    <property type="component" value="Unassembled WGS sequence"/>
</dbReference>
<evidence type="ECO:0000313" key="1">
    <source>
        <dbReference type="EMBL" id="MBA9004374.1"/>
    </source>
</evidence>
<comment type="caution">
    <text evidence="1">The sequence shown here is derived from an EMBL/GenBank/DDBJ whole genome shotgun (WGS) entry which is preliminary data.</text>
</comment>
<sequence length="73" mass="7324">MDDANGGIESVLINIGGLSLREVAELEETALGEALARRLDEAAASGPKVARFDSVMSPVGAQATASPSGVRGA</sequence>
<dbReference type="NCBIfam" id="TIGR04268">
    <property type="entry name" value="FxSxx-COOH"/>
    <property type="match status" value="1"/>
</dbReference>
<gene>
    <name evidence="1" type="ORF">HNR21_003256</name>
</gene>
<evidence type="ECO:0000313" key="2">
    <source>
        <dbReference type="Proteomes" id="UP000539313"/>
    </source>
</evidence>
<accession>A0A7W3MYR4</accession>
<name>A0A7W3MYR4_9ACTN</name>
<proteinExistence type="predicted"/>
<reference evidence="1 2" key="1">
    <citation type="submission" date="2020-08" db="EMBL/GenBank/DDBJ databases">
        <title>Sequencing the genomes of 1000 actinobacteria strains.</title>
        <authorList>
            <person name="Klenk H.-P."/>
        </authorList>
    </citation>
    <scope>NUCLEOTIDE SEQUENCE [LARGE SCALE GENOMIC DNA]</scope>
    <source>
        <strain evidence="1 2">DSM 45823</strain>
    </source>
</reference>
<protein>
    <submittedName>
        <fullName evidence="1">FXSXX-COOH protein</fullName>
    </submittedName>
</protein>
<dbReference type="EMBL" id="JACJII010000001">
    <property type="protein sequence ID" value="MBA9004374.1"/>
    <property type="molecule type" value="Genomic_DNA"/>
</dbReference>
<dbReference type="AlphaFoldDB" id="A0A7W3MYR4"/>
<dbReference type="RefSeq" id="WP_182705865.1">
    <property type="nucleotide sequence ID" value="NZ_JACJII010000001.1"/>
</dbReference>
<dbReference type="InterPro" id="IPR026334">
    <property type="entry name" value="FxSxx-COOH"/>
</dbReference>
<organism evidence="1 2">
    <name type="scientific">Thermomonospora cellulosilytica</name>
    <dbReference type="NCBI Taxonomy" id="1411118"/>
    <lineage>
        <taxon>Bacteria</taxon>
        <taxon>Bacillati</taxon>
        <taxon>Actinomycetota</taxon>
        <taxon>Actinomycetes</taxon>
        <taxon>Streptosporangiales</taxon>
        <taxon>Thermomonosporaceae</taxon>
        <taxon>Thermomonospora</taxon>
    </lineage>
</organism>